<name>A0A8T0NGV6_PANVG</name>
<organism evidence="2 3">
    <name type="scientific">Panicum virgatum</name>
    <name type="common">Blackwell switchgrass</name>
    <dbReference type="NCBI Taxonomy" id="38727"/>
    <lineage>
        <taxon>Eukaryota</taxon>
        <taxon>Viridiplantae</taxon>
        <taxon>Streptophyta</taxon>
        <taxon>Embryophyta</taxon>
        <taxon>Tracheophyta</taxon>
        <taxon>Spermatophyta</taxon>
        <taxon>Magnoliopsida</taxon>
        <taxon>Liliopsida</taxon>
        <taxon>Poales</taxon>
        <taxon>Poaceae</taxon>
        <taxon>PACMAD clade</taxon>
        <taxon>Panicoideae</taxon>
        <taxon>Panicodae</taxon>
        <taxon>Paniceae</taxon>
        <taxon>Panicinae</taxon>
        <taxon>Panicum</taxon>
        <taxon>Panicum sect. Hiantes</taxon>
    </lineage>
</organism>
<protein>
    <submittedName>
        <fullName evidence="2">Uncharacterized protein</fullName>
    </submittedName>
</protein>
<evidence type="ECO:0000313" key="3">
    <source>
        <dbReference type="Proteomes" id="UP000823388"/>
    </source>
</evidence>
<dbReference type="EMBL" id="CM029053">
    <property type="protein sequence ID" value="KAG2546276.1"/>
    <property type="molecule type" value="Genomic_DNA"/>
</dbReference>
<evidence type="ECO:0000313" key="2">
    <source>
        <dbReference type="EMBL" id="KAG2546276.1"/>
    </source>
</evidence>
<reference evidence="2" key="1">
    <citation type="submission" date="2020-05" db="EMBL/GenBank/DDBJ databases">
        <title>WGS assembly of Panicum virgatum.</title>
        <authorList>
            <person name="Lovell J.T."/>
            <person name="Jenkins J."/>
            <person name="Shu S."/>
            <person name="Juenger T.E."/>
            <person name="Schmutz J."/>
        </authorList>
    </citation>
    <scope>NUCLEOTIDE SEQUENCE</scope>
    <source>
        <strain evidence="2">AP13</strain>
    </source>
</reference>
<dbReference type="Proteomes" id="UP000823388">
    <property type="component" value="Chromosome 9K"/>
</dbReference>
<keyword evidence="3" id="KW-1185">Reference proteome</keyword>
<proteinExistence type="predicted"/>
<gene>
    <name evidence="2" type="ORF">PVAP13_9KG028256</name>
</gene>
<sequence>MLDARTVVVDLLRSQGLTLASSTRKVGAEGTPALAKKKRTRRLPPVGWWREGKGVVNPNPPAATLPARRPPTSASIRSEGRGPWGRRGRALPTCPSVRRNLT</sequence>
<comment type="caution">
    <text evidence="2">The sequence shown here is derived from an EMBL/GenBank/DDBJ whole genome shotgun (WGS) entry which is preliminary data.</text>
</comment>
<evidence type="ECO:0000256" key="1">
    <source>
        <dbReference type="SAM" id="MobiDB-lite"/>
    </source>
</evidence>
<feature type="region of interest" description="Disordered" evidence="1">
    <location>
        <begin position="48"/>
        <end position="102"/>
    </location>
</feature>
<accession>A0A8T0NGV6</accession>
<dbReference type="AlphaFoldDB" id="A0A8T0NGV6"/>